<feature type="compositionally biased region" description="Acidic residues" evidence="1">
    <location>
        <begin position="178"/>
        <end position="188"/>
    </location>
</feature>
<name>A0A2P4YRT5_9STRA</name>
<dbReference type="AlphaFoldDB" id="A0A2P4YRT5"/>
<feature type="region of interest" description="Disordered" evidence="1">
    <location>
        <begin position="123"/>
        <end position="358"/>
    </location>
</feature>
<feature type="compositionally biased region" description="Low complexity" evidence="1">
    <location>
        <begin position="313"/>
        <end position="349"/>
    </location>
</feature>
<sequence>MSTPPAITVPSSSSVVVSIVPPVPTPSPVVPLGTPVSPPVQPSSAKGPLQVPSSSVTRLLACKSRPVVPSRVAAIPAGLTSPPGRPLRTAAATARQVNAQLLENLGTSDNVVLGLGGGSTGHKFIPPSSVGSLSHPLEFSSDSADDEQAAETSSANTASTAASNAPLALSRLAQLFGSDDESDDDDDKGSDSADVSSVSMVASSPLPPPHGKIQSYLAAGQVPPGPPPPPTSGGSSLQVHTPSKKHRKKHNHNHKRKHKHRHKHRSSSPSGGSDNSDSARPNKRRKAVPDKPQARASAVAESGGPETGRAVPSGTSTTGSQGSPSHGSALASNSAPQSTSVVSSAPSSDSTRRSAEVALPAQLQVPLAQLRTRTMQSASRDSHITPQLAKLRTLPFFHAGAERCWAGILSCQSVRVPLESSGGTKPRVRATLSTLTGVRSFVDVFNPRHPFQQLRRMLPDLPAFFSPSVLAEVRSRLVSHTRPSSLMETLGDLWVRLRGDLPASGSPNSAADLVSHTRFFVAMCERTHWLVEASVLIGLHPAFDPRIPPDELITVYNVWTQYRIERKRRGDALRGLMAAASDELYSAVTAQSSGGLPTPRVDSELYFDPSVPLYPLVNLPWVPDSALWSEEVLAVDHHEPWRAWWLLNPARHPFNTCFRPRNSEFMVFAPHGMDPRVVDESIDDGADLAEPDPPQIPAGLPPRENRTGIFIFEDLGGTT</sequence>
<comment type="caution">
    <text evidence="2">The sequence shown here is derived from an EMBL/GenBank/DDBJ whole genome shotgun (WGS) entry which is preliminary data.</text>
</comment>
<organism evidence="2 3">
    <name type="scientific">Phytophthora palmivora</name>
    <dbReference type="NCBI Taxonomy" id="4796"/>
    <lineage>
        <taxon>Eukaryota</taxon>
        <taxon>Sar</taxon>
        <taxon>Stramenopiles</taxon>
        <taxon>Oomycota</taxon>
        <taxon>Peronosporomycetes</taxon>
        <taxon>Peronosporales</taxon>
        <taxon>Peronosporaceae</taxon>
        <taxon>Phytophthora</taxon>
    </lineage>
</organism>
<accession>A0A2P4YRT5</accession>
<evidence type="ECO:0000313" key="3">
    <source>
        <dbReference type="Proteomes" id="UP000237271"/>
    </source>
</evidence>
<keyword evidence="3" id="KW-1185">Reference proteome</keyword>
<evidence type="ECO:0000313" key="2">
    <source>
        <dbReference type="EMBL" id="POM80518.1"/>
    </source>
</evidence>
<dbReference type="EMBL" id="NCKW01000420">
    <property type="protein sequence ID" value="POM80518.1"/>
    <property type="molecule type" value="Genomic_DNA"/>
</dbReference>
<dbReference type="Proteomes" id="UP000237271">
    <property type="component" value="Unassembled WGS sequence"/>
</dbReference>
<protein>
    <submittedName>
        <fullName evidence="2">Uncharacterized protein</fullName>
    </submittedName>
</protein>
<proteinExistence type="predicted"/>
<feature type="region of interest" description="Disordered" evidence="1">
    <location>
        <begin position="683"/>
        <end position="704"/>
    </location>
</feature>
<feature type="compositionally biased region" description="Pro residues" evidence="1">
    <location>
        <begin position="691"/>
        <end position="700"/>
    </location>
</feature>
<feature type="compositionally biased region" description="Polar residues" evidence="1">
    <location>
        <begin position="269"/>
        <end position="279"/>
    </location>
</feature>
<reference evidence="2 3" key="1">
    <citation type="journal article" date="2017" name="Genome Biol. Evol.">
        <title>Phytophthora megakarya and P. palmivora, closely related causal agents of cacao black pod rot, underwent increases in genome sizes and gene numbers by different mechanisms.</title>
        <authorList>
            <person name="Ali S.S."/>
            <person name="Shao J."/>
            <person name="Lary D.J."/>
            <person name="Kronmiller B."/>
            <person name="Shen D."/>
            <person name="Strem M.D."/>
            <person name="Amoako-Attah I."/>
            <person name="Akrofi A.Y."/>
            <person name="Begoude B.A."/>
            <person name="Ten Hoopen G.M."/>
            <person name="Coulibaly K."/>
            <person name="Kebe B.I."/>
            <person name="Melnick R.L."/>
            <person name="Guiltinan M.J."/>
            <person name="Tyler B.M."/>
            <person name="Meinhardt L.W."/>
            <person name="Bailey B.A."/>
        </authorList>
    </citation>
    <scope>NUCLEOTIDE SEQUENCE [LARGE SCALE GENOMIC DNA]</scope>
    <source>
        <strain evidence="3">sbr112.9</strain>
    </source>
</reference>
<feature type="compositionally biased region" description="Low complexity" evidence="1">
    <location>
        <begin position="150"/>
        <end position="170"/>
    </location>
</feature>
<evidence type="ECO:0000256" key="1">
    <source>
        <dbReference type="SAM" id="MobiDB-lite"/>
    </source>
</evidence>
<feature type="compositionally biased region" description="Basic residues" evidence="1">
    <location>
        <begin position="242"/>
        <end position="266"/>
    </location>
</feature>
<feature type="compositionally biased region" description="Low complexity" evidence="1">
    <location>
        <begin position="192"/>
        <end position="204"/>
    </location>
</feature>
<gene>
    <name evidence="2" type="ORF">PHPALM_1640</name>
</gene>